<keyword evidence="1" id="KW-1133">Transmembrane helix</keyword>
<evidence type="ECO:0000256" key="1">
    <source>
        <dbReference type="SAM" id="Phobius"/>
    </source>
</evidence>
<dbReference type="AlphaFoldDB" id="A0A2T4DTL0"/>
<dbReference type="Proteomes" id="UP000240608">
    <property type="component" value="Unassembled WGS sequence"/>
</dbReference>
<dbReference type="EMBL" id="PYVU01000022">
    <property type="protein sequence ID" value="PTB97171.1"/>
    <property type="molecule type" value="Genomic_DNA"/>
</dbReference>
<evidence type="ECO:0008006" key="4">
    <source>
        <dbReference type="Google" id="ProtNLM"/>
    </source>
</evidence>
<feature type="transmembrane region" description="Helical" evidence="1">
    <location>
        <begin position="121"/>
        <end position="144"/>
    </location>
</feature>
<organism evidence="2 3">
    <name type="scientific">Marivirga lumbricoides</name>
    <dbReference type="NCBI Taxonomy" id="1046115"/>
    <lineage>
        <taxon>Bacteria</taxon>
        <taxon>Pseudomonadati</taxon>
        <taxon>Bacteroidota</taxon>
        <taxon>Cytophagia</taxon>
        <taxon>Cytophagales</taxon>
        <taxon>Marivirgaceae</taxon>
        <taxon>Marivirga</taxon>
    </lineage>
</organism>
<name>A0A2T4DTL0_9BACT</name>
<feature type="transmembrane region" description="Helical" evidence="1">
    <location>
        <begin position="12"/>
        <end position="29"/>
    </location>
</feature>
<evidence type="ECO:0000313" key="2">
    <source>
        <dbReference type="EMBL" id="PTB97171.1"/>
    </source>
</evidence>
<proteinExistence type="predicted"/>
<accession>A0A2T4DTL0</accession>
<keyword evidence="1" id="KW-0812">Transmembrane</keyword>
<protein>
    <recommendedName>
        <fullName evidence="4">DUF3592 domain-containing protein</fullName>
    </recommendedName>
</protein>
<gene>
    <name evidence="2" type="ORF">C9994_04120</name>
</gene>
<evidence type="ECO:0000313" key="3">
    <source>
        <dbReference type="Proteomes" id="UP000240608"/>
    </source>
</evidence>
<keyword evidence="1" id="KW-0472">Membrane</keyword>
<comment type="caution">
    <text evidence="2">The sequence shown here is derived from an EMBL/GenBank/DDBJ whole genome shotgun (WGS) entry which is preliminary data.</text>
</comment>
<reference evidence="2 3" key="1">
    <citation type="submission" date="2018-03" db="EMBL/GenBank/DDBJ databases">
        <title>Cross-interface Injection: A General Nanoliter Liquid Handling Method Applied to Single Cells Genome Amplification Automated Nanoliter Liquid Handling Applied to Single Cell Multiple Displacement Amplification.</title>
        <authorList>
            <person name="Yun J."/>
            <person name="Xu P."/>
            <person name="Xu J."/>
            <person name="Dai X."/>
            <person name="Wang Y."/>
            <person name="Zheng X."/>
            <person name="Cao C."/>
            <person name="Yi Q."/>
            <person name="Zhu Y."/>
            <person name="Wang L."/>
            <person name="Dong Z."/>
            <person name="Huang Y."/>
            <person name="Huang L."/>
            <person name="Du W."/>
        </authorList>
    </citation>
    <scope>NUCLEOTIDE SEQUENCE [LARGE SCALE GENOMIC DNA]</scope>
    <source>
        <strain evidence="2 3">Z-D1-2</strain>
    </source>
</reference>
<sequence length="152" mass="17470">MKLSEFNGAPRIILILIISILIIRCISIANQPETNLIRTSGKVLGIRTVTEKTGRFGTDNFYYLDLTNGNSYKIGLVKKNESFKDEVKADDSVVLFKHQITNEVWKLKNDQKIIIEQNKIIAEYTIFIIILFLVVIILLFLPIIQKKVFIEN</sequence>